<evidence type="ECO:0000256" key="10">
    <source>
        <dbReference type="SAM" id="MobiDB-lite"/>
    </source>
</evidence>
<keyword evidence="9" id="KW-0472">Membrane</keyword>
<dbReference type="Pfam" id="PF03544">
    <property type="entry name" value="TonB_C"/>
    <property type="match status" value="1"/>
</dbReference>
<feature type="region of interest" description="Disordered" evidence="10">
    <location>
        <begin position="1"/>
        <end position="31"/>
    </location>
</feature>
<proteinExistence type="inferred from homology"/>
<dbReference type="STRING" id="1855912.LuPra_04243"/>
<evidence type="ECO:0000313" key="12">
    <source>
        <dbReference type="EMBL" id="AMY10999.1"/>
    </source>
</evidence>
<dbReference type="KEGG" id="abac:LuPra_04243"/>
<evidence type="ECO:0000313" key="13">
    <source>
        <dbReference type="Proteomes" id="UP000076079"/>
    </source>
</evidence>
<dbReference type="InterPro" id="IPR037682">
    <property type="entry name" value="TonB_C"/>
</dbReference>
<evidence type="ECO:0000256" key="6">
    <source>
        <dbReference type="ARBA" id="ARBA00022692"/>
    </source>
</evidence>
<comment type="similarity">
    <text evidence="2">Belongs to the TonB family.</text>
</comment>
<dbReference type="InterPro" id="IPR051045">
    <property type="entry name" value="TonB-dependent_transducer"/>
</dbReference>
<reference evidence="13" key="2">
    <citation type="submission" date="2016-04" db="EMBL/GenBank/DDBJ databases">
        <title>First Complete Genome Sequence of a Subdivision 6 Acidobacterium.</title>
        <authorList>
            <person name="Huang S."/>
            <person name="Vieira S."/>
            <person name="Bunk B."/>
            <person name="Riedel T."/>
            <person name="Sproeer C."/>
            <person name="Overmann J."/>
        </authorList>
    </citation>
    <scope>NUCLEOTIDE SEQUENCE [LARGE SCALE GENOMIC DNA]</scope>
    <source>
        <strain evidence="13">DSM 100886 HEG_-6_39</strain>
    </source>
</reference>
<organism evidence="12 13">
    <name type="scientific">Luteitalea pratensis</name>
    <dbReference type="NCBI Taxonomy" id="1855912"/>
    <lineage>
        <taxon>Bacteria</taxon>
        <taxon>Pseudomonadati</taxon>
        <taxon>Acidobacteriota</taxon>
        <taxon>Vicinamibacteria</taxon>
        <taxon>Vicinamibacterales</taxon>
        <taxon>Vicinamibacteraceae</taxon>
        <taxon>Luteitalea</taxon>
    </lineage>
</organism>
<gene>
    <name evidence="12" type="ORF">LuPra_04243</name>
</gene>
<dbReference type="AlphaFoldDB" id="A0A143PT29"/>
<keyword evidence="4" id="KW-1003">Cell membrane</keyword>
<keyword evidence="7" id="KW-0653">Protein transport</keyword>
<evidence type="ECO:0000256" key="9">
    <source>
        <dbReference type="ARBA" id="ARBA00023136"/>
    </source>
</evidence>
<dbReference type="SUPFAM" id="SSF74653">
    <property type="entry name" value="TolA/TonB C-terminal domain"/>
    <property type="match status" value="1"/>
</dbReference>
<feature type="region of interest" description="Disordered" evidence="10">
    <location>
        <begin position="94"/>
        <end position="152"/>
    </location>
</feature>
<keyword evidence="6" id="KW-0812">Transmembrane</keyword>
<evidence type="ECO:0000259" key="11">
    <source>
        <dbReference type="PROSITE" id="PS52015"/>
    </source>
</evidence>
<keyword evidence="5" id="KW-0997">Cell inner membrane</keyword>
<dbReference type="PANTHER" id="PTHR33446">
    <property type="entry name" value="PROTEIN TONB-RELATED"/>
    <property type="match status" value="1"/>
</dbReference>
<dbReference type="InterPro" id="IPR006260">
    <property type="entry name" value="TonB/TolA_C"/>
</dbReference>
<dbReference type="PROSITE" id="PS52015">
    <property type="entry name" value="TONB_CTD"/>
    <property type="match status" value="1"/>
</dbReference>
<keyword evidence="8" id="KW-1133">Transmembrane helix</keyword>
<dbReference type="Proteomes" id="UP000076079">
    <property type="component" value="Chromosome"/>
</dbReference>
<protein>
    <recommendedName>
        <fullName evidence="11">TonB C-terminal domain-containing protein</fullName>
    </recommendedName>
</protein>
<feature type="domain" description="TonB C-terminal" evidence="11">
    <location>
        <begin position="223"/>
        <end position="314"/>
    </location>
</feature>
<dbReference type="NCBIfam" id="TIGR01352">
    <property type="entry name" value="tonB_Cterm"/>
    <property type="match status" value="1"/>
</dbReference>
<reference evidence="12 13" key="1">
    <citation type="journal article" date="2016" name="Genome Announc.">
        <title>First Complete Genome Sequence of a Subdivision 6 Acidobacterium Strain.</title>
        <authorList>
            <person name="Huang S."/>
            <person name="Vieira S."/>
            <person name="Bunk B."/>
            <person name="Riedel T."/>
            <person name="Sproer C."/>
            <person name="Overmann J."/>
        </authorList>
    </citation>
    <scope>NUCLEOTIDE SEQUENCE [LARGE SCALE GENOMIC DNA]</scope>
    <source>
        <strain evidence="13">DSM 100886 HEG_-6_39</strain>
    </source>
</reference>
<feature type="compositionally biased region" description="Gly residues" evidence="10">
    <location>
        <begin position="98"/>
        <end position="108"/>
    </location>
</feature>
<dbReference type="PANTHER" id="PTHR33446:SF2">
    <property type="entry name" value="PROTEIN TONB"/>
    <property type="match status" value="1"/>
</dbReference>
<accession>A0A143PT29</accession>
<feature type="compositionally biased region" description="Polar residues" evidence="10">
    <location>
        <begin position="15"/>
        <end position="26"/>
    </location>
</feature>
<evidence type="ECO:0000256" key="4">
    <source>
        <dbReference type="ARBA" id="ARBA00022475"/>
    </source>
</evidence>
<evidence type="ECO:0000256" key="2">
    <source>
        <dbReference type="ARBA" id="ARBA00006555"/>
    </source>
</evidence>
<dbReference type="EMBL" id="CP015136">
    <property type="protein sequence ID" value="AMY10999.1"/>
    <property type="molecule type" value="Genomic_DNA"/>
</dbReference>
<feature type="compositionally biased region" description="Gly residues" evidence="10">
    <location>
        <begin position="182"/>
        <end position="219"/>
    </location>
</feature>
<evidence type="ECO:0000256" key="7">
    <source>
        <dbReference type="ARBA" id="ARBA00022927"/>
    </source>
</evidence>
<comment type="subcellular location">
    <subcellularLocation>
        <location evidence="1">Cell inner membrane</location>
        <topology evidence="1">Single-pass membrane protein</topology>
        <orientation evidence="1">Periplasmic side</orientation>
    </subcellularLocation>
</comment>
<keyword evidence="3" id="KW-0813">Transport</keyword>
<name>A0A143PT29_LUTPR</name>
<sequence length="314" mass="31981">MNAFSRNRPDMSEATAATSQEPNSHGSVILPLGEHPTINLEFGQGGQRSGGAAVVSLLSHVAFGLLLLLGIRAVPAGQTDEVKPPPPNYELVFLAEPGPGGGGGGGGNRSPDPPRQAELPGKDRMTVPVAPKVNVTPPKEPPKDVEPPPVPQMNIPVQSLASGEVAVAGVIDRTAVPSGTSQGSGSGGGAGTGTGTGVGPGQGSGLGPGSGGGTGGGAYRPGSGVSSPTLVSQVKPQYTTEAMRAKIQGKVWLEVVVMPDGRPGDIKVARSLDRTFGLDEEAMKAMRLWRFRPGMRQGAAVPTIIVVEMEFSLR</sequence>
<dbReference type="GO" id="GO:0005886">
    <property type="term" value="C:plasma membrane"/>
    <property type="evidence" value="ECO:0007669"/>
    <property type="project" value="UniProtKB-SubCell"/>
</dbReference>
<dbReference type="GO" id="GO:0055085">
    <property type="term" value="P:transmembrane transport"/>
    <property type="evidence" value="ECO:0007669"/>
    <property type="project" value="InterPro"/>
</dbReference>
<feature type="region of interest" description="Disordered" evidence="10">
    <location>
        <begin position="176"/>
        <end position="231"/>
    </location>
</feature>
<keyword evidence="13" id="KW-1185">Reference proteome</keyword>
<evidence type="ECO:0000256" key="1">
    <source>
        <dbReference type="ARBA" id="ARBA00004383"/>
    </source>
</evidence>
<evidence type="ECO:0000256" key="5">
    <source>
        <dbReference type="ARBA" id="ARBA00022519"/>
    </source>
</evidence>
<evidence type="ECO:0000256" key="3">
    <source>
        <dbReference type="ARBA" id="ARBA00022448"/>
    </source>
</evidence>
<dbReference type="GO" id="GO:0015031">
    <property type="term" value="P:protein transport"/>
    <property type="evidence" value="ECO:0007669"/>
    <property type="project" value="UniProtKB-KW"/>
</dbReference>
<evidence type="ECO:0000256" key="8">
    <source>
        <dbReference type="ARBA" id="ARBA00022989"/>
    </source>
</evidence>
<dbReference type="Gene3D" id="3.30.1150.10">
    <property type="match status" value="1"/>
</dbReference>